<dbReference type="Proteomes" id="UP000070371">
    <property type="component" value="Chromosome"/>
</dbReference>
<reference evidence="1 2" key="1">
    <citation type="submission" date="2016-02" db="EMBL/GenBank/DDBJ databases">
        <title>Complete genome sequence of Halocynthiibacter arcticus PAMC 20958t from arctic marine sediment.</title>
        <authorList>
            <person name="Lee Y.M."/>
            <person name="Baek K."/>
            <person name="Lee H.K."/>
            <person name="Shin S.C."/>
        </authorList>
    </citation>
    <scope>NUCLEOTIDE SEQUENCE [LARGE SCALE GENOMIC DNA]</scope>
    <source>
        <strain evidence="1">PAMC 20958</strain>
    </source>
</reference>
<evidence type="ECO:0000313" key="1">
    <source>
        <dbReference type="EMBL" id="AML50460.1"/>
    </source>
</evidence>
<organism evidence="1 2">
    <name type="scientific">Falsihalocynthiibacter arcticus</name>
    <dbReference type="NCBI Taxonomy" id="1579316"/>
    <lineage>
        <taxon>Bacteria</taxon>
        <taxon>Pseudomonadati</taxon>
        <taxon>Pseudomonadota</taxon>
        <taxon>Alphaproteobacteria</taxon>
        <taxon>Rhodobacterales</taxon>
        <taxon>Roseobacteraceae</taxon>
        <taxon>Falsihalocynthiibacter</taxon>
    </lineage>
</organism>
<name>A0A126UWN0_9RHOB</name>
<evidence type="ECO:0000313" key="2">
    <source>
        <dbReference type="Proteomes" id="UP000070371"/>
    </source>
</evidence>
<proteinExistence type="predicted"/>
<dbReference type="STRING" id="1579316.RC74_03520"/>
<protein>
    <submittedName>
        <fullName evidence="1">Uncharacterized protein</fullName>
    </submittedName>
</protein>
<keyword evidence="2" id="KW-1185">Reference proteome</keyword>
<sequence length="89" mass="9907">MKMGRRFLAAAINLGSVGTTTKRINDLLATNRLASKSMDFGDDDNSLAGFEVYNVNNYDIFRNLVEAKELIKEAMELQPLPTSSVFDMT</sequence>
<dbReference type="AlphaFoldDB" id="A0A126UWN0"/>
<dbReference type="EMBL" id="CP014327">
    <property type="protein sequence ID" value="AML50460.1"/>
    <property type="molecule type" value="Genomic_DNA"/>
</dbReference>
<dbReference type="KEGG" id="hat:RC74_03520"/>
<accession>A0A126UWN0</accession>
<gene>
    <name evidence="1" type="ORF">RC74_03520</name>
</gene>
<dbReference type="RefSeq" id="WP_039003007.1">
    <property type="nucleotide sequence ID" value="NZ_CP014327.1"/>
</dbReference>